<feature type="compositionally biased region" description="Polar residues" evidence="1">
    <location>
        <begin position="102"/>
        <end position="113"/>
    </location>
</feature>
<dbReference type="AlphaFoldDB" id="A0A3B5ZYU6"/>
<feature type="region of interest" description="Disordered" evidence="1">
    <location>
        <begin position="72"/>
        <end position="115"/>
    </location>
</feature>
<dbReference type="EnsemblPlants" id="TraesCS1D02G288700.1">
    <property type="protein sequence ID" value="TraesCS1D02G288700.1"/>
    <property type="gene ID" value="TraesCS1D02G288700"/>
</dbReference>
<sequence>MRLSVAANSQWAAPLTEETVTPAGPSSALVMNHSGRVVKDAPVSALSTQISSATAQPTSGQLFPAGQINMCGEAPTHSLTRRRRANKKRRKDNRERRAMEHSYSSNSGITTNYGGAKERRPALKRGQLKRQIVRTISNLMAPRNDGAGAGKGASGCTSFGAYN</sequence>
<feature type="compositionally biased region" description="Basic residues" evidence="1">
    <location>
        <begin position="79"/>
        <end position="91"/>
    </location>
</feature>
<dbReference type="Gramene" id="TraesROB_scaffold_110443_01G000300.1">
    <property type="protein sequence ID" value="TraesROB_scaffold_110443_01G000300.1"/>
    <property type="gene ID" value="TraesROB_scaffold_110443_01G000300"/>
</dbReference>
<organism evidence="2">
    <name type="scientific">Triticum aestivum</name>
    <name type="common">Wheat</name>
    <dbReference type="NCBI Taxonomy" id="4565"/>
    <lineage>
        <taxon>Eukaryota</taxon>
        <taxon>Viridiplantae</taxon>
        <taxon>Streptophyta</taxon>
        <taxon>Embryophyta</taxon>
        <taxon>Tracheophyta</taxon>
        <taxon>Spermatophyta</taxon>
        <taxon>Magnoliopsida</taxon>
        <taxon>Liliopsida</taxon>
        <taxon>Poales</taxon>
        <taxon>Poaceae</taxon>
        <taxon>BOP clade</taxon>
        <taxon>Pooideae</taxon>
        <taxon>Triticodae</taxon>
        <taxon>Triticeae</taxon>
        <taxon>Triticinae</taxon>
        <taxon>Triticum</taxon>
    </lineage>
</organism>
<dbReference type="Gramene" id="TraesCAD_scaffold_104878_01G000300.1">
    <property type="protein sequence ID" value="TraesCAD_scaffold_104878_01G000300.1"/>
    <property type="gene ID" value="TraesCAD_scaffold_104878_01G000300"/>
</dbReference>
<name>A0A3B5ZYU6_WHEAT</name>
<reference evidence="2" key="1">
    <citation type="submission" date="2018-08" db="EMBL/GenBank/DDBJ databases">
        <authorList>
            <person name="Rossello M."/>
        </authorList>
    </citation>
    <scope>NUCLEOTIDE SEQUENCE [LARGE SCALE GENOMIC DNA]</scope>
    <source>
        <strain evidence="2">cv. Chinese Spring</strain>
    </source>
</reference>
<proteinExistence type="predicted"/>
<dbReference type="OrthoDB" id="665199at2759"/>
<evidence type="ECO:0000313" key="3">
    <source>
        <dbReference type="Proteomes" id="UP000019116"/>
    </source>
</evidence>
<protein>
    <submittedName>
        <fullName evidence="2">Uncharacterized protein</fullName>
    </submittedName>
</protein>
<dbReference type="Gramene" id="TraesCS1D03G0691900.1">
    <property type="protein sequence ID" value="TraesCS1D03G0691900.1.CDS"/>
    <property type="gene ID" value="TraesCS1D03G0691900"/>
</dbReference>
<accession>A0A3B5ZYU6</accession>
<dbReference type="Gramene" id="TraesCS1D02G288700.1">
    <property type="protein sequence ID" value="TraesCS1D02G288700.1"/>
    <property type="gene ID" value="TraesCS1D02G288700"/>
</dbReference>
<dbReference type="Gramene" id="TraesRN1B0100841900.1">
    <property type="protein sequence ID" value="TraesRN1B0100841900.1"/>
    <property type="gene ID" value="TraesRN1B0100841900"/>
</dbReference>
<dbReference type="Gramene" id="TraesWEE_scaffold_130931_01G000300.1">
    <property type="protein sequence ID" value="TraesWEE_scaffold_130931_01G000300.1"/>
    <property type="gene ID" value="TraesWEE_scaffold_130931_01G000300"/>
</dbReference>
<reference evidence="2" key="2">
    <citation type="submission" date="2018-10" db="UniProtKB">
        <authorList>
            <consortium name="EnsemblPlants"/>
        </authorList>
    </citation>
    <scope>IDENTIFICATION</scope>
</reference>
<dbReference type="Proteomes" id="UP000019116">
    <property type="component" value="Chromosome 1D"/>
</dbReference>
<dbReference type="PaxDb" id="4565-Traes_1DL_5572BA753.2"/>
<evidence type="ECO:0000256" key="1">
    <source>
        <dbReference type="SAM" id="MobiDB-lite"/>
    </source>
</evidence>
<dbReference type="Gramene" id="TraesCLE_scaffold_100546_01G000300.1">
    <property type="protein sequence ID" value="TraesCLE_scaffold_100546_01G000300.1"/>
    <property type="gene ID" value="TraesCLE_scaffold_100546_01G000300"/>
</dbReference>
<keyword evidence="3" id="KW-1185">Reference proteome</keyword>
<evidence type="ECO:0000313" key="2">
    <source>
        <dbReference type="EnsemblPlants" id="TraesCS1D02G288700.1"/>
    </source>
</evidence>